<comment type="caution">
    <text evidence="2">The sequence shown here is derived from an EMBL/GenBank/DDBJ whole genome shotgun (WGS) entry which is preliminary data.</text>
</comment>
<feature type="transmembrane region" description="Helical" evidence="1">
    <location>
        <begin position="46"/>
        <end position="65"/>
    </location>
</feature>
<gene>
    <name evidence="2" type="ORF">ENX07_00760</name>
</gene>
<reference evidence="2" key="1">
    <citation type="journal article" date="2020" name="mSystems">
        <title>Genome- and Community-Level Interaction Insights into Carbon Utilization and Element Cycling Functions of Hydrothermarchaeota in Hydrothermal Sediment.</title>
        <authorList>
            <person name="Zhou Z."/>
            <person name="Liu Y."/>
            <person name="Xu W."/>
            <person name="Pan J."/>
            <person name="Luo Z.H."/>
            <person name="Li M."/>
        </authorList>
    </citation>
    <scope>NUCLEOTIDE SEQUENCE [LARGE SCALE GENOMIC DNA]</scope>
    <source>
        <strain evidence="2">SpSt-906</strain>
    </source>
</reference>
<keyword evidence="1" id="KW-1133">Transmembrane helix</keyword>
<proteinExistence type="predicted"/>
<organism evidence="2">
    <name type="scientific">candidate division WOR-3 bacterium</name>
    <dbReference type="NCBI Taxonomy" id="2052148"/>
    <lineage>
        <taxon>Bacteria</taxon>
        <taxon>Bacteria division WOR-3</taxon>
    </lineage>
</organism>
<dbReference type="InterPro" id="IPR025470">
    <property type="entry name" value="DUF4321"/>
</dbReference>
<evidence type="ECO:0000256" key="1">
    <source>
        <dbReference type="SAM" id="Phobius"/>
    </source>
</evidence>
<dbReference type="AlphaFoldDB" id="A0A7C3YRT6"/>
<accession>A0A7C3YRT6</accession>
<keyword evidence="1" id="KW-0472">Membrane</keyword>
<evidence type="ECO:0000313" key="2">
    <source>
        <dbReference type="EMBL" id="HGE98593.1"/>
    </source>
</evidence>
<name>A0A7C3YRT6_UNCW3</name>
<feature type="transmembrane region" description="Helical" evidence="1">
    <location>
        <begin position="12"/>
        <end position="34"/>
    </location>
</feature>
<dbReference type="EMBL" id="DTMQ01000009">
    <property type="protein sequence ID" value="HGE98593.1"/>
    <property type="molecule type" value="Genomic_DNA"/>
</dbReference>
<keyword evidence="1" id="KW-0812">Transmembrane</keyword>
<dbReference type="Pfam" id="PF14209">
    <property type="entry name" value="DUF4321"/>
    <property type="match status" value="1"/>
</dbReference>
<sequence length="90" mass="10027">MPLNLSRKLGLTLFIIIVGGIVFGVIGEVIGLIIPESPVKKVILKYIWVGFSPVTINLNIVSFTIGFHIKFNLLSVLGIIFLGYILRWLF</sequence>
<feature type="transmembrane region" description="Helical" evidence="1">
    <location>
        <begin position="71"/>
        <end position="89"/>
    </location>
</feature>
<protein>
    <submittedName>
        <fullName evidence="2">DUF4321 domain-containing protein</fullName>
    </submittedName>
</protein>